<protein>
    <recommendedName>
        <fullName evidence="11">NADH dehydrogenase [ubiquinone] 1 subunit C2</fullName>
    </recommendedName>
</protein>
<keyword evidence="6 11" id="KW-0999">Mitochondrion inner membrane</keyword>
<evidence type="ECO:0000256" key="7">
    <source>
        <dbReference type="ARBA" id="ARBA00022982"/>
    </source>
</evidence>
<comment type="subcellular location">
    <subcellularLocation>
        <location evidence="1">Mitochondrion inner membrane</location>
        <topology evidence="1">Single-pass membrane protein</topology>
        <orientation evidence="1">Matrix side</orientation>
    </subcellularLocation>
</comment>
<keyword evidence="8 12" id="KW-1133">Transmembrane helix</keyword>
<evidence type="ECO:0000256" key="2">
    <source>
        <dbReference type="ARBA" id="ARBA00008674"/>
    </source>
</evidence>
<proteinExistence type="inferred from homology"/>
<dbReference type="PANTHER" id="PTHR13099">
    <property type="entry name" value="NADH-UBIQUINONE OXIDOREDUCTASE SUBUNIT B14.5B"/>
    <property type="match status" value="1"/>
</dbReference>
<sequence length="125" mass="14692">MGYQTNLPENCRTGYDRDYDDELTAIPRPTIQEIRLPLVAAFVGTGFPLLRNVLLKRPVYAGIQLPILGGIIGYVFGSSVEKWRDRRYAEHWATIRHYIMLHPEEFEAEERKKYGDLFLEWHPKR</sequence>
<dbReference type="GO" id="GO:0005743">
    <property type="term" value="C:mitochondrial inner membrane"/>
    <property type="evidence" value="ECO:0007669"/>
    <property type="project" value="UniProtKB-SubCell"/>
</dbReference>
<organism evidence="13 14">
    <name type="scientific">Artemia franciscana</name>
    <name type="common">Brine shrimp</name>
    <name type="synonym">Artemia sanfranciscana</name>
    <dbReference type="NCBI Taxonomy" id="6661"/>
    <lineage>
        <taxon>Eukaryota</taxon>
        <taxon>Metazoa</taxon>
        <taxon>Ecdysozoa</taxon>
        <taxon>Arthropoda</taxon>
        <taxon>Crustacea</taxon>
        <taxon>Branchiopoda</taxon>
        <taxon>Anostraca</taxon>
        <taxon>Artemiidae</taxon>
        <taxon>Artemia</taxon>
    </lineage>
</organism>
<evidence type="ECO:0000313" key="14">
    <source>
        <dbReference type="Proteomes" id="UP001187531"/>
    </source>
</evidence>
<dbReference type="PIRSF" id="PIRSF017834">
    <property type="entry name" value="NADH-UbQ_OxRdtase_b14.5b"/>
    <property type="match status" value="1"/>
</dbReference>
<dbReference type="Proteomes" id="UP001187531">
    <property type="component" value="Unassembled WGS sequence"/>
</dbReference>
<evidence type="ECO:0000256" key="8">
    <source>
        <dbReference type="ARBA" id="ARBA00022989"/>
    </source>
</evidence>
<keyword evidence="4 11" id="KW-0679">Respiratory chain</keyword>
<dbReference type="Pfam" id="PF06374">
    <property type="entry name" value="NDUF_C2"/>
    <property type="match status" value="1"/>
</dbReference>
<keyword evidence="9 11" id="KW-0496">Mitochondrion</keyword>
<dbReference type="PANTHER" id="PTHR13099:SF0">
    <property type="entry name" value="NADH DEHYDROGENASE [UBIQUINONE] 1 SUBUNIT C2-RELATED"/>
    <property type="match status" value="1"/>
</dbReference>
<dbReference type="GO" id="GO:0006120">
    <property type="term" value="P:mitochondrial electron transport, NADH to ubiquinone"/>
    <property type="evidence" value="ECO:0007669"/>
    <property type="project" value="InterPro"/>
</dbReference>
<evidence type="ECO:0000256" key="4">
    <source>
        <dbReference type="ARBA" id="ARBA00022660"/>
    </source>
</evidence>
<comment type="similarity">
    <text evidence="2 11">Belongs to the complex I NDUFC2 subunit family.</text>
</comment>
<comment type="function">
    <text evidence="11">Accessory subunit of the mitochondrial membrane respiratory chain NADH dehydrogenase (Complex I), that is believed not to be involved in catalysis. Complex I functions in the transfer of electrons from NADH to the respiratory chain. The immediate electron acceptor for the enzyme is believed to be ubiquinone.</text>
</comment>
<keyword evidence="10 11" id="KW-0472">Membrane</keyword>
<evidence type="ECO:0000256" key="6">
    <source>
        <dbReference type="ARBA" id="ARBA00022792"/>
    </source>
</evidence>
<comment type="caution">
    <text evidence="13">The sequence shown here is derived from an EMBL/GenBank/DDBJ whole genome shotgun (WGS) entry which is preliminary data.</text>
</comment>
<evidence type="ECO:0000256" key="5">
    <source>
        <dbReference type="ARBA" id="ARBA00022692"/>
    </source>
</evidence>
<dbReference type="EMBL" id="JAVRJZ010000015">
    <property type="protein sequence ID" value="KAK2713073.1"/>
    <property type="molecule type" value="Genomic_DNA"/>
</dbReference>
<accession>A0AA88HQ24</accession>
<evidence type="ECO:0000256" key="1">
    <source>
        <dbReference type="ARBA" id="ARBA00004298"/>
    </source>
</evidence>
<evidence type="ECO:0000313" key="13">
    <source>
        <dbReference type="EMBL" id="KAK2713073.1"/>
    </source>
</evidence>
<evidence type="ECO:0000256" key="11">
    <source>
        <dbReference type="PIRNR" id="PIRNR017834"/>
    </source>
</evidence>
<evidence type="ECO:0000256" key="10">
    <source>
        <dbReference type="ARBA" id="ARBA00023136"/>
    </source>
</evidence>
<name>A0AA88HQ24_ARTSF</name>
<keyword evidence="7 11" id="KW-0249">Electron transport</keyword>
<keyword evidence="5 12" id="KW-0812">Transmembrane</keyword>
<keyword evidence="14" id="KW-1185">Reference proteome</keyword>
<feature type="transmembrane region" description="Helical" evidence="12">
    <location>
        <begin position="59"/>
        <end position="77"/>
    </location>
</feature>
<evidence type="ECO:0000256" key="12">
    <source>
        <dbReference type="SAM" id="Phobius"/>
    </source>
</evidence>
<evidence type="ECO:0000256" key="3">
    <source>
        <dbReference type="ARBA" id="ARBA00022448"/>
    </source>
</evidence>
<dbReference type="AlphaFoldDB" id="A0AA88HQ24"/>
<keyword evidence="3 11" id="KW-0813">Transport</keyword>
<dbReference type="InterPro" id="IPR009423">
    <property type="entry name" value="NDUC2"/>
</dbReference>
<gene>
    <name evidence="13" type="ORF">QYM36_011684</name>
</gene>
<reference evidence="13" key="1">
    <citation type="submission" date="2023-07" db="EMBL/GenBank/DDBJ databases">
        <title>Chromosome-level genome assembly of Artemia franciscana.</title>
        <authorList>
            <person name="Jo E."/>
        </authorList>
    </citation>
    <scope>NUCLEOTIDE SEQUENCE</scope>
    <source>
        <tissue evidence="13">Whole body</tissue>
    </source>
</reference>
<evidence type="ECO:0000256" key="9">
    <source>
        <dbReference type="ARBA" id="ARBA00023128"/>
    </source>
</evidence>